<reference evidence="2" key="1">
    <citation type="submission" date="2016-10" db="EMBL/GenBank/DDBJ databases">
        <authorList>
            <person name="Varghese N."/>
            <person name="Submissions S."/>
        </authorList>
    </citation>
    <scope>NUCLEOTIDE SEQUENCE [LARGE SCALE GENOMIC DNA]</scope>
    <source>
        <strain evidence="2">CGMCC 1.11022</strain>
    </source>
</reference>
<dbReference type="Proteomes" id="UP000198894">
    <property type="component" value="Unassembled WGS sequence"/>
</dbReference>
<gene>
    <name evidence="1" type="ORF">SAMN05428953_12652</name>
</gene>
<organism evidence="1 2">
    <name type="scientific">Mesorhizobium muleiense</name>
    <dbReference type="NCBI Taxonomy" id="1004279"/>
    <lineage>
        <taxon>Bacteria</taxon>
        <taxon>Pseudomonadati</taxon>
        <taxon>Pseudomonadota</taxon>
        <taxon>Alphaproteobacteria</taxon>
        <taxon>Hyphomicrobiales</taxon>
        <taxon>Phyllobacteriaceae</taxon>
        <taxon>Mesorhizobium</taxon>
    </lineage>
</organism>
<protein>
    <submittedName>
        <fullName evidence="1">Uncharacterized protein</fullName>
    </submittedName>
</protein>
<name>A0A1G9H312_9HYPH</name>
<evidence type="ECO:0000313" key="2">
    <source>
        <dbReference type="Proteomes" id="UP000198894"/>
    </source>
</evidence>
<keyword evidence="2" id="KW-1185">Reference proteome</keyword>
<dbReference type="AlphaFoldDB" id="A0A1G9H312"/>
<accession>A0A1G9H312</accession>
<dbReference type="RefSeq" id="WP_091599722.1">
    <property type="nucleotide sequence ID" value="NZ_FNEE01000026.1"/>
</dbReference>
<proteinExistence type="predicted"/>
<sequence>MASIVSICNIALSNLGKDNIAALTDSGAEARACNQFYDHVRDTLLQAYPWSFAGKTASLAEVTNDKAGTWLYAYRRPTDCLKVRYVRPAYTENDATDYSAAKADAFGFAHEIEGQTIYCDLSPAFLRYTYQNIDPTKYSPLFIEALSWHLAVRFAMPLTRDPKIRADAYQLAMATQNQAAASDANEVRETSDHVSEFVTGRA</sequence>
<evidence type="ECO:0000313" key="1">
    <source>
        <dbReference type="EMBL" id="SDL07279.1"/>
    </source>
</evidence>
<dbReference type="EMBL" id="FNEE01000026">
    <property type="protein sequence ID" value="SDL07279.1"/>
    <property type="molecule type" value="Genomic_DNA"/>
</dbReference>